<gene>
    <name evidence="1" type="ORF">FME351_LOCUS7327</name>
    <name evidence="2" type="ORF">TSG867_LOCUS25451</name>
</gene>
<proteinExistence type="predicted"/>
<evidence type="ECO:0000313" key="2">
    <source>
        <dbReference type="EMBL" id="CAF4563284.1"/>
    </source>
</evidence>
<protein>
    <submittedName>
        <fullName evidence="1">Uncharacterized protein</fullName>
    </submittedName>
</protein>
<dbReference type="EMBL" id="CAJNYU010000685">
    <property type="protein sequence ID" value="CAF3381942.1"/>
    <property type="molecule type" value="Genomic_DNA"/>
</dbReference>
<reference evidence="1" key="1">
    <citation type="submission" date="2021-02" db="EMBL/GenBank/DDBJ databases">
        <authorList>
            <person name="Nowell W R."/>
        </authorList>
    </citation>
    <scope>NUCLEOTIDE SEQUENCE</scope>
</reference>
<evidence type="ECO:0000313" key="1">
    <source>
        <dbReference type="EMBL" id="CAF3381942.1"/>
    </source>
</evidence>
<evidence type="ECO:0000313" key="3">
    <source>
        <dbReference type="Proteomes" id="UP000663869"/>
    </source>
</evidence>
<dbReference type="AlphaFoldDB" id="A0A817YNB2"/>
<name>A0A817YNB2_9BILA</name>
<comment type="caution">
    <text evidence="1">The sequence shown here is derived from an EMBL/GenBank/DDBJ whole genome shotgun (WGS) entry which is preliminary data.</text>
</comment>
<dbReference type="EMBL" id="CAJOBQ010002493">
    <property type="protein sequence ID" value="CAF4563284.1"/>
    <property type="molecule type" value="Genomic_DNA"/>
</dbReference>
<dbReference type="Proteomes" id="UP000663869">
    <property type="component" value="Unassembled WGS sequence"/>
</dbReference>
<organism evidence="1 3">
    <name type="scientific">Rotaria socialis</name>
    <dbReference type="NCBI Taxonomy" id="392032"/>
    <lineage>
        <taxon>Eukaryota</taxon>
        <taxon>Metazoa</taxon>
        <taxon>Spiralia</taxon>
        <taxon>Gnathifera</taxon>
        <taxon>Rotifera</taxon>
        <taxon>Eurotatoria</taxon>
        <taxon>Bdelloidea</taxon>
        <taxon>Philodinida</taxon>
        <taxon>Philodinidae</taxon>
        <taxon>Rotaria</taxon>
    </lineage>
</organism>
<sequence length="309" mass="35407">MPDERAKSTPVEFKGKLIWELIFDYNHIGKDATGKYEKKEVIREKYQARTVVETVNETAKTTTTTNNVSLNLGAATKLLSASIGSSFENSKNVCEFMSKRMEENKDYEREWEIEEKYEHEVGPNTQLALYRIYFMAPGVVCPGGLVTNRQDDKDVHIMINVQTIELIRNLIVVYGDNPSDAPTENRVQEIKNQNDVQSDDLNKDFRGKYTWLVAEYTTNVEDAASSFLIYMQSQEKHGMEDIARGTGGDFRYVVPVKNQREKKKINEINLLRSSNSVDVVPDGYSGKSIDINRGRKKDFLYLIWKTVDT</sequence>
<dbReference type="Proteomes" id="UP000663862">
    <property type="component" value="Unassembled WGS sequence"/>
</dbReference>
<accession>A0A817YNB2</accession>